<keyword evidence="1" id="KW-0812">Transmembrane</keyword>
<feature type="transmembrane region" description="Helical" evidence="1">
    <location>
        <begin position="7"/>
        <end position="30"/>
    </location>
</feature>
<gene>
    <name evidence="3" type="ORF">DEMABW1_80217</name>
    <name evidence="4" type="ORF">MTBBW1_80217</name>
</gene>
<reference evidence="4 5" key="3">
    <citation type="submission" date="2017-03" db="EMBL/GenBank/DDBJ databases">
        <authorList>
            <person name="Afonso C.L."/>
            <person name="Miller P.J."/>
            <person name="Scott M.A."/>
            <person name="Spackman E."/>
            <person name="Goraichik I."/>
            <person name="Dimitrov K.M."/>
            <person name="Suarez D.L."/>
            <person name="Swayne D.E."/>
        </authorList>
    </citation>
    <scope>NUCLEOTIDE SEQUENCE [LARGE SCALE GENOMIC DNA]</scope>
    <source>
        <strain evidence="4">PRJEB14757</strain>
    </source>
</reference>
<feature type="transmembrane region" description="Helical" evidence="1">
    <location>
        <begin position="36"/>
        <end position="56"/>
    </location>
</feature>
<dbReference type="PANTHER" id="PTHR36153:SF1">
    <property type="entry name" value="TYPE VI SECRETION SYSTEM COMPONENT TSSM1"/>
    <property type="match status" value="1"/>
</dbReference>
<evidence type="ECO:0000313" key="3">
    <source>
        <dbReference type="EMBL" id="CCO06823.1"/>
    </source>
</evidence>
<feature type="domain" description="Type VI secretion system component TssM1 N-terminal" evidence="2">
    <location>
        <begin position="183"/>
        <end position="442"/>
    </location>
</feature>
<keyword evidence="5" id="KW-1185">Reference proteome</keyword>
<keyword evidence="1" id="KW-0472">Membrane</keyword>
<reference evidence="3" key="2">
    <citation type="submission" date="2012-12" db="EMBL/GenBank/DDBJ databases">
        <title>Region harboring genes involved in magnetosome formation of Candidatus Desulfamplus magnetosmortis.</title>
        <authorList>
            <person name="Lefevre C.T."/>
            <person name="Bazylinski D.A."/>
        </authorList>
    </citation>
    <scope>NUCLEOTIDE SEQUENCE</scope>
    <source>
        <strain evidence="3">BW-1</strain>
    </source>
</reference>
<dbReference type="CDD" id="cd00882">
    <property type="entry name" value="Ras_like_GTPase"/>
    <property type="match status" value="1"/>
</dbReference>
<dbReference type="EMBL" id="HF547348">
    <property type="protein sequence ID" value="CCO06823.1"/>
    <property type="molecule type" value="Genomic_DNA"/>
</dbReference>
<evidence type="ECO:0000256" key="1">
    <source>
        <dbReference type="SAM" id="Phobius"/>
    </source>
</evidence>
<dbReference type="STRING" id="1246637.MTBBW1_80217"/>
<dbReference type="PANTHER" id="PTHR36153">
    <property type="entry name" value="INNER MEMBRANE PROTEIN-RELATED"/>
    <property type="match status" value="1"/>
</dbReference>
<dbReference type="EMBL" id="FWEV01000325">
    <property type="protein sequence ID" value="SLM32874.1"/>
    <property type="molecule type" value="Genomic_DNA"/>
</dbReference>
<keyword evidence="1" id="KW-1133">Transmembrane helix</keyword>
<dbReference type="Proteomes" id="UP000191931">
    <property type="component" value="Unassembled WGS sequence"/>
</dbReference>
<dbReference type="InterPro" id="IPR027417">
    <property type="entry name" value="P-loop_NTPase"/>
</dbReference>
<protein>
    <recommendedName>
        <fullName evidence="2">Type VI secretion system component TssM1 N-terminal domain-containing protein</fullName>
    </recommendedName>
</protein>
<feature type="transmembrane region" description="Helical" evidence="1">
    <location>
        <begin position="439"/>
        <end position="462"/>
    </location>
</feature>
<sequence>MKKFFKFLLFLFLILVFLTLLSFAGYWMIYIKGWQWWFFACFAGGIIGIIFAVLAIRRYLVRRNEKKFVQRVIREDAEKIPQGPEEDSQKEMLAKWKYSIAKLQHSHLRRKGNPLYVLPWFLVMGETGSGKTSALKNTNLSSPLTDVSEDAIHSGTKDCDWWFFDHSVVLDTAGRYTLPVDESVDRQDFEAFLVLLAKYRKKEPLNGVVVTISVDSLLNDDDLYLSEKAKNIRKRINQIMRVMGVKFPVYLLVTKMDLVNGFTDFCEHIPVQRESQVMGYLNEKDNVDALEILDSCMASVFNQLKKLRTIFVQNRLNSSAILFPTEFIRLKQGLTSCVKALFGEDTYQATPFFRGIYFSSAHRTKITLEYNRVDSSPLPNNSSAASNILIKGQNTSSANEGTGNRQSFFLRNFFHFVLPWDRNIFTPITEFIMWRKTTVGFGVFSLMVIILAFCELLTLSYYNNVKALNSFDRSVFLKMADVSDINDNLLALDRQRFEIEKLEAENKEFFLPRLGLVHSKLLEKRLKERYLEQVQEQLVKPLDRFFFDAVDQLNSKTSYQDVVNYAVYAVGRIALLKRAIGDAKLLNEKIDGEREFEKSIESLFPSFDNKIRGTIAIKFASVYRAYLRWFGNDQFNKKVLQDFQAQLAKIADRSGGFRWLVSSSVCSASDITIADFFKGYDIQPNELRFRVKGAFTSAGRDDIREFVKLIKNAFPTPEAFVKMEESFWAWYTTEFYRAWNEFVVRFPKGNQWDRVTRNWQDAANLMVTSHNPYFLLLDVMADQFELLQKSQGEGAPSPSTQSDEDVKLPWQNKDKVPAWTKMVIRVKKIRHLAETEKKKESGSLMAKLSLQKEKVAGKLLGGKAKKAYETFDSMQATEMDFNLLLARSWTGYEEALKLLSSATSHREKCYYMVSDFFSVLSDPSKEGKAYQQVNDALVDLDTLIKQSEASSEVYELIKGPFDYFKHYGIHHSIYFLQDKWEEMVLSASENVEPGKYNSVMFDRANGLIWKFTNEYANPFLDRNKTGYFARTAFGMTLPFDNSFFRLLDKGEGLILDRQQDYTVTIQTLPVNVNNEAMIKPHSSKLVLECADQKSELLNNNFPETKLFKWNPETCGDVTLSIQFRDIEVEKTYTGQLGFAGFLQDFKDGRKIFNVSDFPEQMSYLTSNAVSDIFVAYDIKGIEPVLRFLKRTPPAIPETIFKEIKKRSGKYPPVAVVPQESHAIKPKVNQTSEPSDPLQEMVDKKKKFNIFLETLPMEVNETAEIKPVSTIFWMNCNNNIVRVENNNYPVTAEFEWDPATCGKLILLIHFPEITLFKEYDHFLEFLQEFNYHSRTFTSDDFPDQKEALLKNSVSSITITYNFSGDLPLREAQSIPLSKEKTLSPNEEKTTIIKGKEAIPL</sequence>
<proteinExistence type="predicted"/>
<reference evidence="3" key="1">
    <citation type="submission" date="2012-10" db="EMBL/GenBank/DDBJ databases">
        <authorList>
            <person name="Lefevre C."/>
        </authorList>
    </citation>
    <scope>NUCLEOTIDE SEQUENCE</scope>
    <source>
        <strain evidence="3">BW-1</strain>
    </source>
</reference>
<dbReference type="Pfam" id="PF14331">
    <property type="entry name" value="IcmF-related_N"/>
    <property type="match status" value="1"/>
</dbReference>
<evidence type="ECO:0000259" key="2">
    <source>
        <dbReference type="Pfam" id="PF14331"/>
    </source>
</evidence>
<dbReference type="SUPFAM" id="SSF52540">
    <property type="entry name" value="P-loop containing nucleoside triphosphate hydrolases"/>
    <property type="match status" value="1"/>
</dbReference>
<organism evidence="3">
    <name type="scientific">Desulfamplus magnetovallimortis</name>
    <dbReference type="NCBI Taxonomy" id="1246637"/>
    <lineage>
        <taxon>Bacteria</taxon>
        <taxon>Pseudomonadati</taxon>
        <taxon>Thermodesulfobacteriota</taxon>
        <taxon>Desulfobacteria</taxon>
        <taxon>Desulfobacterales</taxon>
        <taxon>Desulfobacteraceae</taxon>
        <taxon>Desulfamplus</taxon>
    </lineage>
</organism>
<evidence type="ECO:0000313" key="5">
    <source>
        <dbReference type="Proteomes" id="UP000191931"/>
    </source>
</evidence>
<evidence type="ECO:0000313" key="4">
    <source>
        <dbReference type="EMBL" id="SLM32874.1"/>
    </source>
</evidence>
<accession>L0R444</accession>
<name>L0R444_9BACT</name>
<dbReference type="InterPro" id="IPR053156">
    <property type="entry name" value="T6SS_TssM-like"/>
</dbReference>
<dbReference type="InterPro" id="IPR025743">
    <property type="entry name" value="TssM1_N"/>
</dbReference>